<organism evidence="1">
    <name type="scientific">marine sediment metagenome</name>
    <dbReference type="NCBI Taxonomy" id="412755"/>
    <lineage>
        <taxon>unclassified sequences</taxon>
        <taxon>metagenomes</taxon>
        <taxon>ecological metagenomes</taxon>
    </lineage>
</organism>
<sequence length="28" mass="3222">CIQMISESREVIAKIRTIISAEVFDKLK</sequence>
<feature type="non-terminal residue" evidence="1">
    <location>
        <position position="1"/>
    </location>
</feature>
<reference evidence="1" key="1">
    <citation type="journal article" date="2015" name="Nature">
        <title>Complex archaea that bridge the gap between prokaryotes and eukaryotes.</title>
        <authorList>
            <person name="Spang A."/>
            <person name="Saw J.H."/>
            <person name="Jorgensen S.L."/>
            <person name="Zaremba-Niedzwiedzka K."/>
            <person name="Martijn J."/>
            <person name="Lind A.E."/>
            <person name="van Eijk R."/>
            <person name="Schleper C."/>
            <person name="Guy L."/>
            <person name="Ettema T.J."/>
        </authorList>
    </citation>
    <scope>NUCLEOTIDE SEQUENCE</scope>
</reference>
<gene>
    <name evidence="1" type="ORF">LCGC14_0947470</name>
</gene>
<dbReference type="AlphaFoldDB" id="A0A0F9P4G9"/>
<dbReference type="EMBL" id="LAZR01003350">
    <property type="protein sequence ID" value="KKN19282.1"/>
    <property type="molecule type" value="Genomic_DNA"/>
</dbReference>
<evidence type="ECO:0000313" key="1">
    <source>
        <dbReference type="EMBL" id="KKN19282.1"/>
    </source>
</evidence>
<accession>A0A0F9P4G9</accession>
<name>A0A0F9P4G9_9ZZZZ</name>
<protein>
    <submittedName>
        <fullName evidence="1">Uncharacterized protein</fullName>
    </submittedName>
</protein>
<proteinExistence type="predicted"/>
<comment type="caution">
    <text evidence="1">The sequence shown here is derived from an EMBL/GenBank/DDBJ whole genome shotgun (WGS) entry which is preliminary data.</text>
</comment>